<organism evidence="1 2">
    <name type="scientific">Streptomyces nodosus</name>
    <dbReference type="NCBI Taxonomy" id="40318"/>
    <lineage>
        <taxon>Bacteria</taxon>
        <taxon>Bacillati</taxon>
        <taxon>Actinomycetota</taxon>
        <taxon>Actinomycetes</taxon>
        <taxon>Kitasatosporales</taxon>
        <taxon>Streptomycetaceae</taxon>
        <taxon>Streptomyces</taxon>
    </lineage>
</organism>
<dbReference type="OrthoDB" id="5136778at2"/>
<evidence type="ECO:0000313" key="1">
    <source>
        <dbReference type="EMBL" id="QEV40214.1"/>
    </source>
</evidence>
<evidence type="ECO:0000313" key="2">
    <source>
        <dbReference type="Proteomes" id="UP000325763"/>
    </source>
</evidence>
<keyword evidence="1" id="KW-0808">Transferase</keyword>
<name>A0A5P2W2Q2_9ACTN</name>
<accession>A0A5P2W2Q2</accession>
<dbReference type="InterPro" id="IPR001296">
    <property type="entry name" value="Glyco_trans_1"/>
</dbReference>
<dbReference type="InterPro" id="IPR028098">
    <property type="entry name" value="Glyco_trans_4-like_N"/>
</dbReference>
<dbReference type="SUPFAM" id="SSF53756">
    <property type="entry name" value="UDP-Glycosyltransferase/glycogen phosphorylase"/>
    <property type="match status" value="1"/>
</dbReference>
<dbReference type="Pfam" id="PF00534">
    <property type="entry name" value="Glycos_transf_1"/>
    <property type="match status" value="1"/>
</dbReference>
<dbReference type="Pfam" id="PF13579">
    <property type="entry name" value="Glyco_trans_4_4"/>
    <property type="match status" value="1"/>
</dbReference>
<dbReference type="EMBL" id="CP023747">
    <property type="protein sequence ID" value="QEV40214.1"/>
    <property type="molecule type" value="Genomic_DNA"/>
</dbReference>
<protein>
    <submittedName>
        <fullName evidence="1">Glycosyltransferase family 1 protein</fullName>
    </submittedName>
</protein>
<dbReference type="KEGG" id="snq:CP978_18175"/>
<dbReference type="GO" id="GO:1901137">
    <property type="term" value="P:carbohydrate derivative biosynthetic process"/>
    <property type="evidence" value="ECO:0007669"/>
    <property type="project" value="UniProtKB-ARBA"/>
</dbReference>
<dbReference type="PANTHER" id="PTHR45947:SF3">
    <property type="entry name" value="SULFOQUINOVOSYL TRANSFERASE SQD2"/>
    <property type="match status" value="1"/>
</dbReference>
<dbReference type="PANTHER" id="PTHR45947">
    <property type="entry name" value="SULFOQUINOVOSYL TRANSFERASE SQD2"/>
    <property type="match status" value="1"/>
</dbReference>
<sequence>MTVARRRTTGLDGSRIRVMRVIARMNVGGPALQVSALMRGLDDELFDHRLYAGSVGPDEADYVEQRAPDVLVRQVPTLGRAVRPTDDLRALAALTGAMRRFRPHIVHTHTAKAGTLGRLAAVLARVPVRVHTFHGHLLKGYFSPAKTRLVVQAERRLAAVTDRLVAVGCGVRDDLLSAGIGLPRQYAVVPPGTTPAVPPGRSEARRLLGVPGDGPVVAYVGRVTRIKRPDRFLAVAREVRRAVPEARFLVCGAGDLHGDLEQAADLRDALHLLGWRADVETVYAAADLVLLTSDNEGMPVSLIEAGLAGLPAVSTRVGSVAEVVQDGRTGFLAPPDTPELLTRHTVALLRDEALRHRMGRQARAWTTERFGAERLVQDTHDLYASLAVAHGWWPRALPKGVNR</sequence>
<proteinExistence type="predicted"/>
<dbReference type="GO" id="GO:0016758">
    <property type="term" value="F:hexosyltransferase activity"/>
    <property type="evidence" value="ECO:0007669"/>
    <property type="project" value="TreeGrafter"/>
</dbReference>
<dbReference type="Proteomes" id="UP000325763">
    <property type="component" value="Chromosome"/>
</dbReference>
<dbReference type="RefSeq" id="WP_052454170.1">
    <property type="nucleotide sequence ID" value="NZ_CP009313.1"/>
</dbReference>
<gene>
    <name evidence="1" type="ORF">CP978_18175</name>
</gene>
<dbReference type="AlphaFoldDB" id="A0A5P2W2Q2"/>
<dbReference type="Gene3D" id="3.40.50.2000">
    <property type="entry name" value="Glycogen Phosphorylase B"/>
    <property type="match status" value="2"/>
</dbReference>
<reference evidence="1 2" key="1">
    <citation type="submission" date="2017-09" db="EMBL/GenBank/DDBJ databases">
        <title>Streptomyces genome completion.</title>
        <authorList>
            <person name="Lee N."/>
            <person name="Cho B.-K."/>
        </authorList>
    </citation>
    <scope>NUCLEOTIDE SEQUENCE [LARGE SCALE GENOMIC DNA]</scope>
    <source>
        <strain evidence="1 2">ATCC 14899</strain>
    </source>
</reference>
<dbReference type="InterPro" id="IPR050194">
    <property type="entry name" value="Glycosyltransferase_grp1"/>
</dbReference>